<evidence type="ECO:0000313" key="9">
    <source>
        <dbReference type="Proteomes" id="UP000444174"/>
    </source>
</evidence>
<comment type="caution">
    <text evidence="8">The sequence shown here is derived from an EMBL/GenBank/DDBJ whole genome shotgun (WGS) entry which is preliminary data.</text>
</comment>
<keyword evidence="9" id="KW-1185">Reference proteome</keyword>
<gene>
    <name evidence="8" type="ORF">GFB49_01485</name>
</gene>
<keyword evidence="2" id="KW-0540">Nuclease</keyword>
<dbReference type="RefSeq" id="WP_153214030.1">
    <property type="nucleotide sequence ID" value="NZ_WIBF01000001.1"/>
</dbReference>
<accession>A0A843Y8B7</accession>
<dbReference type="NCBIfam" id="TIGR00255">
    <property type="entry name" value="YicC/YloC family endoribonuclease"/>
    <property type="match status" value="1"/>
</dbReference>
<dbReference type="PANTHER" id="PTHR30636:SF3">
    <property type="entry name" value="UPF0701 PROTEIN YICC"/>
    <property type="match status" value="1"/>
</dbReference>
<evidence type="ECO:0000256" key="5">
    <source>
        <dbReference type="ARBA" id="ARBA00035648"/>
    </source>
</evidence>
<dbReference type="Pfam" id="PF08340">
    <property type="entry name" value="YicC-like_C"/>
    <property type="match status" value="1"/>
</dbReference>
<feature type="domain" description="Endoribonuclease YicC-like N-terminal" evidence="6">
    <location>
        <begin position="4"/>
        <end position="161"/>
    </location>
</feature>
<feature type="domain" description="Endoribonuclease YicC-like C-terminal" evidence="7">
    <location>
        <begin position="185"/>
        <end position="298"/>
    </location>
</feature>
<dbReference type="InterPro" id="IPR013527">
    <property type="entry name" value="YicC-like_N"/>
</dbReference>
<organism evidence="8 9">
    <name type="scientific">Tritonibacter litoralis</name>
    <dbReference type="NCBI Taxonomy" id="2662264"/>
    <lineage>
        <taxon>Bacteria</taxon>
        <taxon>Pseudomonadati</taxon>
        <taxon>Pseudomonadota</taxon>
        <taxon>Alphaproteobacteria</taxon>
        <taxon>Rhodobacterales</taxon>
        <taxon>Paracoccaceae</taxon>
        <taxon>Tritonibacter</taxon>
    </lineage>
</organism>
<name>A0A843Y8B7_9RHOB</name>
<protein>
    <submittedName>
        <fullName evidence="8">YicC family protein</fullName>
    </submittedName>
</protein>
<evidence type="ECO:0000256" key="2">
    <source>
        <dbReference type="ARBA" id="ARBA00022722"/>
    </source>
</evidence>
<evidence type="ECO:0000259" key="6">
    <source>
        <dbReference type="Pfam" id="PF03755"/>
    </source>
</evidence>
<dbReference type="InterPro" id="IPR013551">
    <property type="entry name" value="YicC-like_C"/>
</dbReference>
<dbReference type="GO" id="GO:0004521">
    <property type="term" value="F:RNA endonuclease activity"/>
    <property type="evidence" value="ECO:0007669"/>
    <property type="project" value="InterPro"/>
</dbReference>
<sequence>MALSSMTGFASSQGTIDTHAWSWEIRSVNAKGLDLRLRVPDWLEGLEQYLRTELGKALSRGNVSLSIRISTEAAEGQTFAVNKKVLQSLLAAMAVAEKDAATHGIPLDRATAADLVSMRGVLEQEQTETDPAPLLAALKKDFETLLAEFVQMRGSEGAALEQVLTSQLAQMEDLRAQALACVETRKDDANAAFKAALARVIDNVDGLDQDRVAQELALLAVKSDVTEELDRLDAHIKAAAELLAKGGAVGRRLDFLMQEFNREANTLCSKSQHSAMTRIGLEMKAVIDQMREQVQNVE</sequence>
<evidence type="ECO:0000256" key="4">
    <source>
        <dbReference type="ARBA" id="ARBA00022801"/>
    </source>
</evidence>
<evidence type="ECO:0000313" key="8">
    <source>
        <dbReference type="EMBL" id="MQQ07116.1"/>
    </source>
</evidence>
<keyword evidence="3" id="KW-0255">Endonuclease</keyword>
<dbReference type="GO" id="GO:0016787">
    <property type="term" value="F:hydrolase activity"/>
    <property type="evidence" value="ECO:0007669"/>
    <property type="project" value="UniProtKB-KW"/>
</dbReference>
<dbReference type="AlphaFoldDB" id="A0A843Y8B7"/>
<comment type="cofactor">
    <cofactor evidence="1">
        <name>a divalent metal cation</name>
        <dbReference type="ChEBI" id="CHEBI:60240"/>
    </cofactor>
</comment>
<keyword evidence="4" id="KW-0378">Hydrolase</keyword>
<reference evidence="8 9" key="1">
    <citation type="submission" date="2019-10" db="EMBL/GenBank/DDBJ databases">
        <title>Epibacterium sp. nov., isolated from seawater.</title>
        <authorList>
            <person name="Zhang X."/>
            <person name="Li N."/>
        </authorList>
    </citation>
    <scope>NUCLEOTIDE SEQUENCE [LARGE SCALE GENOMIC DNA]</scope>
    <source>
        <strain evidence="8 9">SM1979</strain>
    </source>
</reference>
<comment type="similarity">
    <text evidence="5">Belongs to the YicC/YloC family.</text>
</comment>
<dbReference type="PANTHER" id="PTHR30636">
    <property type="entry name" value="UPF0701 PROTEIN YICC"/>
    <property type="match status" value="1"/>
</dbReference>
<dbReference type="Pfam" id="PF03755">
    <property type="entry name" value="YicC-like_N"/>
    <property type="match status" value="1"/>
</dbReference>
<dbReference type="EMBL" id="WIBF01000001">
    <property type="protein sequence ID" value="MQQ07116.1"/>
    <property type="molecule type" value="Genomic_DNA"/>
</dbReference>
<dbReference type="Proteomes" id="UP000444174">
    <property type="component" value="Unassembled WGS sequence"/>
</dbReference>
<evidence type="ECO:0000256" key="3">
    <source>
        <dbReference type="ARBA" id="ARBA00022759"/>
    </source>
</evidence>
<evidence type="ECO:0000256" key="1">
    <source>
        <dbReference type="ARBA" id="ARBA00001968"/>
    </source>
</evidence>
<proteinExistence type="inferred from homology"/>
<evidence type="ECO:0000259" key="7">
    <source>
        <dbReference type="Pfam" id="PF08340"/>
    </source>
</evidence>
<dbReference type="InterPro" id="IPR005229">
    <property type="entry name" value="YicC/YloC-like"/>
</dbReference>